<comment type="caution">
    <text evidence="1">The sequence shown here is derived from an EMBL/GenBank/DDBJ whole genome shotgun (WGS) entry which is preliminary data.</text>
</comment>
<evidence type="ECO:0008006" key="3">
    <source>
        <dbReference type="Google" id="ProtNLM"/>
    </source>
</evidence>
<organism evidence="1 2">
    <name type="scientific">Clavelina lepadiformis</name>
    <name type="common">Light-bulb sea squirt</name>
    <name type="synonym">Ascidia lepadiformis</name>
    <dbReference type="NCBI Taxonomy" id="159417"/>
    <lineage>
        <taxon>Eukaryota</taxon>
        <taxon>Metazoa</taxon>
        <taxon>Chordata</taxon>
        <taxon>Tunicata</taxon>
        <taxon>Ascidiacea</taxon>
        <taxon>Aplousobranchia</taxon>
        <taxon>Clavelinidae</taxon>
        <taxon>Clavelina</taxon>
    </lineage>
</organism>
<protein>
    <recommendedName>
        <fullName evidence="3">Ig-like domain-containing protein</fullName>
    </recommendedName>
</protein>
<dbReference type="Proteomes" id="UP001642483">
    <property type="component" value="Unassembled WGS sequence"/>
</dbReference>
<accession>A0ABP0F4N0</accession>
<gene>
    <name evidence="1" type="ORF">CVLEPA_LOCUS4343</name>
</gene>
<keyword evidence="2" id="KW-1185">Reference proteome</keyword>
<name>A0ABP0F4N0_CLALP</name>
<proteinExistence type="predicted"/>
<reference evidence="1 2" key="1">
    <citation type="submission" date="2024-02" db="EMBL/GenBank/DDBJ databases">
        <authorList>
            <person name="Daric V."/>
            <person name="Darras S."/>
        </authorList>
    </citation>
    <scope>NUCLEOTIDE SEQUENCE [LARGE SCALE GENOMIC DNA]</scope>
</reference>
<dbReference type="EMBL" id="CAWYQH010000013">
    <property type="protein sequence ID" value="CAK8674664.1"/>
    <property type="molecule type" value="Genomic_DNA"/>
</dbReference>
<evidence type="ECO:0000313" key="2">
    <source>
        <dbReference type="Proteomes" id="UP001642483"/>
    </source>
</evidence>
<evidence type="ECO:0000313" key="1">
    <source>
        <dbReference type="EMBL" id="CAK8674664.1"/>
    </source>
</evidence>
<sequence length="176" mass="19406">MSKQEGTVSIGSSLTISKSLFVPFPIMFINTPALSVVAEGSFTFPDRFSVLINKVDGVGFDCTVKRYDQQTGWAQDPTLTWEATGEQVPEVTGSLIVGSSTTNEKTLRVKFDITFARRTPVVAWVVGDVEFPDRFSATVRMQNIEGFECTVRKTDGDGGWGQSPTLYWNSNGILYK</sequence>